<dbReference type="AlphaFoldDB" id="A0A9E2NXQ6"/>
<feature type="chain" id="PRO_5038824853" description="DUF4402 domain-containing protein" evidence="1">
    <location>
        <begin position="20"/>
        <end position="169"/>
    </location>
</feature>
<dbReference type="Proteomes" id="UP000724657">
    <property type="component" value="Unassembled WGS sequence"/>
</dbReference>
<reference evidence="2" key="2">
    <citation type="submission" date="2021-04" db="EMBL/GenBank/DDBJ databases">
        <authorList>
            <person name="Gilroy R."/>
        </authorList>
    </citation>
    <scope>NUCLEOTIDE SEQUENCE</scope>
    <source>
        <strain evidence="2">A6-441</strain>
    </source>
</reference>
<keyword evidence="1" id="KW-0732">Signal</keyword>
<organism evidence="2 3">
    <name type="scientific">Candidatus Fusobacterium pullicola</name>
    <dbReference type="NCBI Taxonomy" id="2838601"/>
    <lineage>
        <taxon>Bacteria</taxon>
        <taxon>Fusobacteriati</taxon>
        <taxon>Fusobacteriota</taxon>
        <taxon>Fusobacteriia</taxon>
        <taxon>Fusobacteriales</taxon>
        <taxon>Fusobacteriaceae</taxon>
        <taxon>Fusobacterium</taxon>
    </lineage>
</organism>
<name>A0A9E2NXQ6_9FUSO</name>
<evidence type="ECO:0008006" key="4">
    <source>
        <dbReference type="Google" id="ProtNLM"/>
    </source>
</evidence>
<accession>A0A9E2NXQ6</accession>
<evidence type="ECO:0000313" key="3">
    <source>
        <dbReference type="Proteomes" id="UP000724657"/>
    </source>
</evidence>
<gene>
    <name evidence="2" type="ORF">IAA47_09315</name>
</gene>
<proteinExistence type="predicted"/>
<comment type="caution">
    <text evidence="2">The sequence shown here is derived from an EMBL/GenBank/DDBJ whole genome shotgun (WGS) entry which is preliminary data.</text>
</comment>
<sequence>MKKLLLLAGILVVGVASFAGEADWSSNSVEKKLQVTATVVKNLEIDTQDVKFGEVAAGMKGIAPKQNGKIEIKGEAGATVKVMLKDEGGNEVKKGTVVRLWGPTSSNTKENIDYHPEFSTKDYGLVDNGGYGWKDIDVKGKLDVPENATPGEYSAVLTARVSYVKFADK</sequence>
<protein>
    <recommendedName>
        <fullName evidence="4">DUF4402 domain-containing protein</fullName>
    </recommendedName>
</protein>
<feature type="signal peptide" evidence="1">
    <location>
        <begin position="1"/>
        <end position="19"/>
    </location>
</feature>
<evidence type="ECO:0000256" key="1">
    <source>
        <dbReference type="SAM" id="SignalP"/>
    </source>
</evidence>
<evidence type="ECO:0000313" key="2">
    <source>
        <dbReference type="EMBL" id="MBU3843159.1"/>
    </source>
</evidence>
<dbReference type="EMBL" id="JAHLFN010000081">
    <property type="protein sequence ID" value="MBU3843159.1"/>
    <property type="molecule type" value="Genomic_DNA"/>
</dbReference>
<reference evidence="2" key="1">
    <citation type="journal article" date="2021" name="PeerJ">
        <title>Extensive microbial diversity within the chicken gut microbiome revealed by metagenomics and culture.</title>
        <authorList>
            <person name="Gilroy R."/>
            <person name="Ravi A."/>
            <person name="Getino M."/>
            <person name="Pursley I."/>
            <person name="Horton D.L."/>
            <person name="Alikhan N.F."/>
            <person name="Baker D."/>
            <person name="Gharbi K."/>
            <person name="Hall N."/>
            <person name="Watson M."/>
            <person name="Adriaenssens E.M."/>
            <person name="Foster-Nyarko E."/>
            <person name="Jarju S."/>
            <person name="Secka A."/>
            <person name="Antonio M."/>
            <person name="Oren A."/>
            <person name="Chaudhuri R.R."/>
            <person name="La Ragione R."/>
            <person name="Hildebrand F."/>
            <person name="Pallen M.J."/>
        </authorList>
    </citation>
    <scope>NUCLEOTIDE SEQUENCE</scope>
    <source>
        <strain evidence="2">A6-441</strain>
    </source>
</reference>